<evidence type="ECO:0000259" key="14">
    <source>
        <dbReference type="PROSITE" id="PS51393"/>
    </source>
</evidence>
<feature type="binding site" evidence="10">
    <location>
        <position position="1120"/>
    </location>
    <ligand>
        <name>Fe cation</name>
        <dbReference type="ChEBI" id="CHEBI:24875"/>
        <note>catalytic</note>
    </ligand>
</feature>
<evidence type="ECO:0000256" key="4">
    <source>
        <dbReference type="ARBA" id="ARBA00022490"/>
    </source>
</evidence>
<dbReference type="PRINTS" id="PR00087">
    <property type="entry name" value="LIPOXYGENASE"/>
</dbReference>
<dbReference type="Gene3D" id="1.20.245.10">
    <property type="entry name" value="Lipoxygenase-1, Domain 5"/>
    <property type="match status" value="2"/>
</dbReference>
<accession>A0AA88PUG4</accession>
<dbReference type="PROSITE" id="PS50095">
    <property type="entry name" value="PLAT"/>
    <property type="match status" value="2"/>
</dbReference>
<feature type="domain" description="PLAT" evidence="13">
    <location>
        <begin position="572"/>
        <end position="699"/>
    </location>
</feature>
<dbReference type="InterPro" id="IPR036392">
    <property type="entry name" value="PLAT/LH2_dom_sf"/>
</dbReference>
<evidence type="ECO:0000313" key="16">
    <source>
        <dbReference type="Proteomes" id="UP001187343"/>
    </source>
</evidence>
<dbReference type="PRINTS" id="PR00467">
    <property type="entry name" value="MAMLPOXGNASE"/>
</dbReference>
<sequence length="1243" mass="143900">MSTYKVTVYTVEKEVAEITNKIYLTLIGSEKLMSKRTRVNQSRVSPLDTEISFDIHVEKNIGNIVQVKLEKKNLIGNHPWFCKHINVQTPSGDCLEFPCYRWLVDENEMMIREGTARLPQNDTKSFQEQRKNELESRQKIFRWNKWSPGFPMSIDADVDELPKEVEFDEEKKTEFEKNSFKAAVELGLDRIEGYFESWNDIADFETIYDHYNIKDTLLEKVMQDWNKDEMFGYQFLNSCNPVMIRKCMKLPDKFPVTHEMVKGSLTRGHTLQEELQAGNIYIADYEILKAVPAASGRYLTAPICLLYKNELDQMMPIAIQLSQTPGKTSPIFLPSDNECDWMFVKMWVKSSDFNLHQLVTHLLKTHLVSEVFEMAMYRQLSAVHPVYKLLMPHFRFTIAINAAARDKLIGEEGSFSQVSSINGAGAGTLIKNAMEILTLKSLSFPEDIKARGMEDVPSYYYRDDGMKIWEAINCFVSAVVKIYYDSDEAVQKDVEIQGFVKDVVFGMNNSDHFPKSLESREQLVEYLTVMIFTASAQHAAVNFGQFEWHGWIPNGPSTMRKPPPQQKDKVDMKYIMESLPDRRTSSKTLATVWALTRTEQNERFLGMYPDMYFTEKPAKEAIKRFCHKLEEEISFDVHVEKNIGNIVQVKLQKKNIIGNHPWFCKHIKVQTPSGDCFEFPCYCWLVDENEVMIREGTARLPQNDTKYFQEQRKDELESRQKIFRWNKHSPGFPMSIDAKVDELPKDVQFDEEKETEFKRNALKTTVELGLDKIEGYFESWKDIADFETIYDHYNIKNTLLEKVMQDWKKDDMFGYQFLNGCNPVMIRKCMQLPDKFPVTHEMVKGSLTRGHTLQEELKAGNVYIADYEKLKGVETASNRYLAAPICLLYKNELDQMMPIAIQLSQTPGEMSPVFLPSDNEYDWMLAKMWVKNSDFSVHQLVTHLLKTHLLSEVFEMAMYRQLSAVHPVYKLLMPHVRFTIAINAAAREKLISEDGTFSQVGSISAAGMGTVMKKAMQTLTYKSLFLPEDIKARGMEDVPSYYYRDDGMKIWEAINCFVSAVVKIYYDSDEAVQKDVEIQGFVKDVAFGMKNSDNFPKSLESREQLVEYLTVVIFTASAQHAAVNFGQFDWYGWIPNSPSTMSKPPPQQKDKVDMKYIMESLPDRRTSSKLLGTVWALTRTEQNERFLGMYPDMYFTEQPVKEAIKRFCHKLEEVKNTIKSRNEELTLPYCYLSPDKIPNSVAI</sequence>
<dbReference type="AlphaFoldDB" id="A0AA88PUG4"/>
<feature type="domain" description="Lipoxygenase" evidence="14">
    <location>
        <begin position="116"/>
        <end position="663"/>
    </location>
</feature>
<evidence type="ECO:0000256" key="12">
    <source>
        <dbReference type="PROSITE-ProRule" id="PRU00152"/>
    </source>
</evidence>
<dbReference type="Gene3D" id="3.10.450.60">
    <property type="match status" value="2"/>
</dbReference>
<comment type="subcellular location">
    <subcellularLocation>
        <location evidence="1">Cytoplasm</location>
    </subcellularLocation>
</comment>
<dbReference type="GO" id="GO:0005737">
    <property type="term" value="C:cytoplasm"/>
    <property type="evidence" value="ECO:0007669"/>
    <property type="project" value="UniProtKB-SubCell"/>
</dbReference>
<dbReference type="EMBL" id="JAUYZG010000012">
    <property type="protein sequence ID" value="KAK2892393.1"/>
    <property type="molecule type" value="Genomic_DNA"/>
</dbReference>
<feature type="site" description="Essential for stabilizing binding to COTL1" evidence="11">
    <location>
        <position position="684"/>
    </location>
</feature>
<keyword evidence="6" id="KW-0223">Dioxygenase</keyword>
<keyword evidence="7" id="KW-0560">Oxidoreductase</keyword>
<dbReference type="GO" id="GO:0005506">
    <property type="term" value="F:iron ion binding"/>
    <property type="evidence" value="ECO:0007669"/>
    <property type="project" value="InterPro"/>
</dbReference>
<evidence type="ECO:0000256" key="5">
    <source>
        <dbReference type="ARBA" id="ARBA00022723"/>
    </source>
</evidence>
<evidence type="ECO:0000259" key="13">
    <source>
        <dbReference type="PROSITE" id="PS50095"/>
    </source>
</evidence>
<comment type="caution">
    <text evidence="12">Lacks conserved residue(s) required for the propagation of feature annotation.</text>
</comment>
<dbReference type="Pfam" id="PF00305">
    <property type="entry name" value="Lipoxygenase"/>
    <property type="match status" value="2"/>
</dbReference>
<keyword evidence="5 10" id="KW-0479">Metal-binding</keyword>
<evidence type="ECO:0000256" key="8">
    <source>
        <dbReference type="ARBA" id="ARBA00023004"/>
    </source>
</evidence>
<evidence type="ECO:0000256" key="9">
    <source>
        <dbReference type="ARBA" id="ARBA00023098"/>
    </source>
</evidence>
<comment type="caution">
    <text evidence="15">The sequence shown here is derived from an EMBL/GenBank/DDBJ whole genome shotgun (WGS) entry which is preliminary data.</text>
</comment>
<evidence type="ECO:0000256" key="11">
    <source>
        <dbReference type="PIRSR" id="PIRSR601885-3"/>
    </source>
</evidence>
<protein>
    <recommendedName>
        <fullName evidence="17">Arachidonate 5-lipoxygenase</fullName>
    </recommendedName>
</protein>
<evidence type="ECO:0000256" key="7">
    <source>
        <dbReference type="ARBA" id="ARBA00023002"/>
    </source>
</evidence>
<dbReference type="PROSITE" id="PS51393">
    <property type="entry name" value="LIPOXYGENASE_3"/>
    <property type="match status" value="2"/>
</dbReference>
<dbReference type="SMART" id="SM00308">
    <property type="entry name" value="LH2"/>
    <property type="match status" value="1"/>
</dbReference>
<dbReference type="GO" id="GO:0034440">
    <property type="term" value="P:lipid oxidation"/>
    <property type="evidence" value="ECO:0007669"/>
    <property type="project" value="InterPro"/>
</dbReference>
<feature type="binding site" evidence="10">
    <location>
        <position position="943"/>
    </location>
    <ligand>
        <name>Fe cation</name>
        <dbReference type="ChEBI" id="CHEBI:24875"/>
        <note>catalytic</note>
    </ligand>
</feature>
<evidence type="ECO:0000256" key="3">
    <source>
        <dbReference type="ARBA" id="ARBA00009419"/>
    </source>
</evidence>
<dbReference type="SUPFAM" id="SSF49723">
    <property type="entry name" value="Lipase/lipooxygenase domain (PLAT/LH2 domain)"/>
    <property type="match status" value="2"/>
</dbReference>
<evidence type="ECO:0000256" key="1">
    <source>
        <dbReference type="ARBA" id="ARBA00004496"/>
    </source>
</evidence>
<dbReference type="GO" id="GO:0016702">
    <property type="term" value="F:oxidoreductase activity, acting on single donors with incorporation of molecular oxygen, incorporation of two atoms of oxygen"/>
    <property type="evidence" value="ECO:0007669"/>
    <property type="project" value="InterPro"/>
</dbReference>
<evidence type="ECO:0000313" key="15">
    <source>
        <dbReference type="EMBL" id="KAK2892393.1"/>
    </source>
</evidence>
<dbReference type="SUPFAM" id="SSF48484">
    <property type="entry name" value="Lipoxigenase"/>
    <property type="match status" value="2"/>
</dbReference>
<dbReference type="FunFam" id="1.20.245.10:FF:000001">
    <property type="entry name" value="Arachidonate 5-lipoxygenase a"/>
    <property type="match status" value="1"/>
</dbReference>
<comment type="pathway">
    <text evidence="2">Lipid metabolism.</text>
</comment>
<dbReference type="InterPro" id="IPR001885">
    <property type="entry name" value="LipOase_mml"/>
</dbReference>
<keyword evidence="8 10" id="KW-0408">Iron</keyword>
<reference evidence="15" key="1">
    <citation type="submission" date="2023-08" db="EMBL/GenBank/DDBJ databases">
        <title>Chromosome-level Genome Assembly of mud carp (Cirrhinus molitorella).</title>
        <authorList>
            <person name="Liu H."/>
        </authorList>
    </citation>
    <scope>NUCLEOTIDE SEQUENCE</scope>
    <source>
        <strain evidence="15">Prfri</strain>
        <tissue evidence="15">Muscle</tissue>
    </source>
</reference>
<feature type="binding site" evidence="10">
    <location>
        <position position="1243"/>
    </location>
    <ligand>
        <name>Fe cation</name>
        <dbReference type="ChEBI" id="CHEBI:24875"/>
        <note>catalytic</note>
    </ligand>
</feature>
<feature type="domain" description="Lipoxygenase" evidence="14">
    <location>
        <begin position="698"/>
        <end position="1243"/>
    </location>
</feature>
<dbReference type="InterPro" id="IPR000907">
    <property type="entry name" value="LipOase"/>
</dbReference>
<comment type="cofactor">
    <cofactor evidence="10">
        <name>Fe cation</name>
        <dbReference type="ChEBI" id="CHEBI:24875"/>
    </cofactor>
    <text evidence="10">Binds 1 Fe cation per subunit.</text>
</comment>
<dbReference type="Proteomes" id="UP001187343">
    <property type="component" value="Unassembled WGS sequence"/>
</dbReference>
<evidence type="ECO:0000256" key="6">
    <source>
        <dbReference type="ARBA" id="ARBA00022964"/>
    </source>
</evidence>
<dbReference type="InterPro" id="IPR036226">
    <property type="entry name" value="LipOase_C_sf"/>
</dbReference>
<dbReference type="InterPro" id="IPR013819">
    <property type="entry name" value="LipOase_C"/>
</dbReference>
<organism evidence="15 16">
    <name type="scientific">Cirrhinus molitorella</name>
    <name type="common">mud carp</name>
    <dbReference type="NCBI Taxonomy" id="172907"/>
    <lineage>
        <taxon>Eukaryota</taxon>
        <taxon>Metazoa</taxon>
        <taxon>Chordata</taxon>
        <taxon>Craniata</taxon>
        <taxon>Vertebrata</taxon>
        <taxon>Euteleostomi</taxon>
        <taxon>Actinopterygii</taxon>
        <taxon>Neopterygii</taxon>
        <taxon>Teleostei</taxon>
        <taxon>Ostariophysi</taxon>
        <taxon>Cypriniformes</taxon>
        <taxon>Cyprinidae</taxon>
        <taxon>Labeoninae</taxon>
        <taxon>Labeonini</taxon>
        <taxon>Cirrhinus</taxon>
    </lineage>
</organism>
<feature type="domain" description="PLAT" evidence="13">
    <location>
        <begin position="2"/>
        <end position="117"/>
    </location>
</feature>
<dbReference type="PROSITE" id="PS00081">
    <property type="entry name" value="LIPOXYGENASE_2"/>
    <property type="match status" value="2"/>
</dbReference>
<dbReference type="InterPro" id="IPR020834">
    <property type="entry name" value="LipOase_CS"/>
</dbReference>
<name>A0AA88PUG4_9TELE</name>
<dbReference type="PANTHER" id="PTHR11771">
    <property type="entry name" value="LIPOXYGENASE"/>
    <property type="match status" value="1"/>
</dbReference>
<proteinExistence type="inferred from homology"/>
<keyword evidence="16" id="KW-1185">Reference proteome</keyword>
<keyword evidence="9" id="KW-0443">Lipid metabolism</keyword>
<evidence type="ECO:0000256" key="10">
    <source>
        <dbReference type="PIRSR" id="PIRSR601885-1"/>
    </source>
</evidence>
<keyword evidence="4" id="KW-0963">Cytoplasm</keyword>
<evidence type="ECO:0008006" key="17">
    <source>
        <dbReference type="Google" id="ProtNLM"/>
    </source>
</evidence>
<gene>
    <name evidence="15" type="ORF">Q8A67_012381</name>
</gene>
<feature type="binding site" evidence="10">
    <location>
        <position position="948"/>
    </location>
    <ligand>
        <name>Fe cation</name>
        <dbReference type="ChEBI" id="CHEBI:24875"/>
        <note>catalytic</note>
    </ligand>
</feature>
<comment type="similarity">
    <text evidence="3">Belongs to the lipoxygenase family.</text>
</comment>
<dbReference type="InterPro" id="IPR001024">
    <property type="entry name" value="PLAT/LH2_dom"/>
</dbReference>
<evidence type="ECO:0000256" key="2">
    <source>
        <dbReference type="ARBA" id="ARBA00005189"/>
    </source>
</evidence>
<dbReference type="Pfam" id="PF01477">
    <property type="entry name" value="PLAT"/>
    <property type="match status" value="1"/>
</dbReference>
<dbReference type="Gene3D" id="2.60.60.20">
    <property type="entry name" value="PLAT/LH2 domain"/>
    <property type="match status" value="1"/>
</dbReference>